<evidence type="ECO:0000256" key="3">
    <source>
        <dbReference type="ARBA" id="ARBA00004370"/>
    </source>
</evidence>
<keyword evidence="4" id="KW-0256">Endoplasmic reticulum</keyword>
<accession>A0AAN6N052</accession>
<reference evidence="9" key="1">
    <citation type="journal article" date="2023" name="Mol. Phylogenet. Evol.">
        <title>Genome-scale phylogeny and comparative genomics of the fungal order Sordariales.</title>
        <authorList>
            <person name="Hensen N."/>
            <person name="Bonometti L."/>
            <person name="Westerberg I."/>
            <person name="Brannstrom I.O."/>
            <person name="Guillou S."/>
            <person name="Cros-Aarteil S."/>
            <person name="Calhoun S."/>
            <person name="Haridas S."/>
            <person name="Kuo A."/>
            <person name="Mondo S."/>
            <person name="Pangilinan J."/>
            <person name="Riley R."/>
            <person name="LaButti K."/>
            <person name="Andreopoulos B."/>
            <person name="Lipzen A."/>
            <person name="Chen C."/>
            <person name="Yan M."/>
            <person name="Daum C."/>
            <person name="Ng V."/>
            <person name="Clum A."/>
            <person name="Steindorff A."/>
            <person name="Ohm R.A."/>
            <person name="Martin F."/>
            <person name="Silar P."/>
            <person name="Natvig D.O."/>
            <person name="Lalanne C."/>
            <person name="Gautier V."/>
            <person name="Ament-Velasquez S.L."/>
            <person name="Kruys A."/>
            <person name="Hutchinson M.I."/>
            <person name="Powell A.J."/>
            <person name="Barry K."/>
            <person name="Miller A.N."/>
            <person name="Grigoriev I.V."/>
            <person name="Debuchy R."/>
            <person name="Gladieux P."/>
            <person name="Hiltunen Thoren M."/>
            <person name="Johannesson H."/>
        </authorList>
    </citation>
    <scope>NUCLEOTIDE SEQUENCE [LARGE SCALE GENOMIC DNA]</scope>
    <source>
        <strain evidence="9">CBS 340.73</strain>
    </source>
</reference>
<dbReference type="GO" id="GO:0016020">
    <property type="term" value="C:membrane"/>
    <property type="evidence" value="ECO:0007669"/>
    <property type="project" value="UniProtKB-SubCell"/>
</dbReference>
<feature type="compositionally biased region" description="Basic and acidic residues" evidence="7">
    <location>
        <begin position="50"/>
        <end position="61"/>
    </location>
</feature>
<keyword evidence="9" id="KW-1185">Reference proteome</keyword>
<protein>
    <submittedName>
        <fullName evidence="8">Uncharacterized protein</fullName>
    </submittedName>
</protein>
<proteinExistence type="predicted"/>
<comment type="subcellular location">
    <subcellularLocation>
        <location evidence="2">Endoplasmic reticulum</location>
    </subcellularLocation>
    <subcellularLocation>
        <location evidence="3">Membrane</location>
    </subcellularLocation>
    <subcellularLocation>
        <location evidence="1">Mitochondrion</location>
    </subcellularLocation>
</comment>
<dbReference type="PANTHER" id="PTHR48182:SF2">
    <property type="entry name" value="PROTEIN SERAC1"/>
    <property type="match status" value="1"/>
</dbReference>
<dbReference type="PANTHER" id="PTHR48182">
    <property type="entry name" value="PROTEIN SERAC1"/>
    <property type="match status" value="1"/>
</dbReference>
<dbReference type="EMBL" id="MU853874">
    <property type="protein sequence ID" value="KAK3936742.1"/>
    <property type="molecule type" value="Genomic_DNA"/>
</dbReference>
<dbReference type="GO" id="GO:0005783">
    <property type="term" value="C:endoplasmic reticulum"/>
    <property type="evidence" value="ECO:0007669"/>
    <property type="project" value="UniProtKB-SubCell"/>
</dbReference>
<sequence length="138" mass="15353">MAPSIIDEVRKKLHWPSDWTKGGESQYGKILNAADAQPHSGQGSGVTQAKSKDIKSKKEDPNFLRALHDPEDAEIDLVAVHGLNPTNVAFHAEQTWTAENGRMWLRDFLPMTLPKARILLFGYNANVAFETSIDGVRE</sequence>
<dbReference type="GO" id="GO:0005739">
    <property type="term" value="C:mitochondrion"/>
    <property type="evidence" value="ECO:0007669"/>
    <property type="project" value="UniProtKB-SubCell"/>
</dbReference>
<keyword evidence="5" id="KW-0496">Mitochondrion</keyword>
<evidence type="ECO:0000256" key="2">
    <source>
        <dbReference type="ARBA" id="ARBA00004240"/>
    </source>
</evidence>
<feature type="compositionally biased region" description="Polar residues" evidence="7">
    <location>
        <begin position="39"/>
        <end position="49"/>
    </location>
</feature>
<dbReference type="InterPro" id="IPR052374">
    <property type="entry name" value="SERAC1"/>
</dbReference>
<dbReference type="AlphaFoldDB" id="A0AAN6N052"/>
<name>A0AAN6N052_9PEZI</name>
<gene>
    <name evidence="8" type="ORF">QBC46DRAFT_345329</name>
</gene>
<evidence type="ECO:0000313" key="9">
    <source>
        <dbReference type="Proteomes" id="UP001303473"/>
    </source>
</evidence>
<organism evidence="8 9">
    <name type="scientific">Diplogelasinospora grovesii</name>
    <dbReference type="NCBI Taxonomy" id="303347"/>
    <lineage>
        <taxon>Eukaryota</taxon>
        <taxon>Fungi</taxon>
        <taxon>Dikarya</taxon>
        <taxon>Ascomycota</taxon>
        <taxon>Pezizomycotina</taxon>
        <taxon>Sordariomycetes</taxon>
        <taxon>Sordariomycetidae</taxon>
        <taxon>Sordariales</taxon>
        <taxon>Diplogelasinosporaceae</taxon>
        <taxon>Diplogelasinospora</taxon>
    </lineage>
</organism>
<evidence type="ECO:0000313" key="8">
    <source>
        <dbReference type="EMBL" id="KAK3936742.1"/>
    </source>
</evidence>
<evidence type="ECO:0000256" key="7">
    <source>
        <dbReference type="SAM" id="MobiDB-lite"/>
    </source>
</evidence>
<evidence type="ECO:0000256" key="6">
    <source>
        <dbReference type="ARBA" id="ARBA00023136"/>
    </source>
</evidence>
<evidence type="ECO:0000256" key="4">
    <source>
        <dbReference type="ARBA" id="ARBA00022824"/>
    </source>
</evidence>
<keyword evidence="6" id="KW-0472">Membrane</keyword>
<comment type="caution">
    <text evidence="8">The sequence shown here is derived from an EMBL/GenBank/DDBJ whole genome shotgun (WGS) entry which is preliminary data.</text>
</comment>
<evidence type="ECO:0000256" key="5">
    <source>
        <dbReference type="ARBA" id="ARBA00023128"/>
    </source>
</evidence>
<feature type="region of interest" description="Disordered" evidence="7">
    <location>
        <begin position="35"/>
        <end position="61"/>
    </location>
</feature>
<dbReference type="Proteomes" id="UP001303473">
    <property type="component" value="Unassembled WGS sequence"/>
</dbReference>
<evidence type="ECO:0000256" key="1">
    <source>
        <dbReference type="ARBA" id="ARBA00004173"/>
    </source>
</evidence>